<accession>A0ABX2F4L7</accession>
<sequence>MSMGFVGVSTSESSIRRIFPLWAEILGLPTRELIGFDLPLDADRERYRDVIRRIADDPRMRGALITTHKLGVYEAARDLFDDVDPEAQRFREISSLSKKDGRLRGHALDAVTAGLAMEEFIPAGHFGRTGGELLCLGAGGAGTAIIWYLLHRPDRPRRIFCTDKVNRKLVALRAMLRRAGIATAHLDTQVVTGPADGLIELMPPGSLMVNATGMGKDTPGSPISAACRFPPGSLVWEINYRGSLEFLATARARQAVDDLTVVDGWRYFVHGWAQVIATVFDVPLTPRTMDDLSDAALTLR</sequence>
<name>A0ABX2F4L7_9PSEU</name>
<gene>
    <name evidence="1" type="ORF">GC106_31620</name>
</gene>
<reference evidence="1 2" key="1">
    <citation type="submission" date="2020-01" db="EMBL/GenBank/DDBJ databases">
        <title>Kibdelosporangium persica a novel Actinomycetes from a hot desert in Iran.</title>
        <authorList>
            <person name="Safaei N."/>
            <person name="Zaburannyi N."/>
            <person name="Mueller R."/>
            <person name="Wink J."/>
        </authorList>
    </citation>
    <scope>NUCLEOTIDE SEQUENCE [LARGE SCALE GENOMIC DNA]</scope>
    <source>
        <strain evidence="1 2">4NS15</strain>
    </source>
</reference>
<dbReference type="RefSeq" id="WP_217280597.1">
    <property type="nucleotide sequence ID" value="NZ_JAAATY010000008.1"/>
</dbReference>
<dbReference type="Proteomes" id="UP000763557">
    <property type="component" value="Unassembled WGS sequence"/>
</dbReference>
<proteinExistence type="predicted"/>
<evidence type="ECO:0000313" key="1">
    <source>
        <dbReference type="EMBL" id="NRN65945.1"/>
    </source>
</evidence>
<evidence type="ECO:0000313" key="2">
    <source>
        <dbReference type="Proteomes" id="UP000763557"/>
    </source>
</evidence>
<dbReference type="EMBL" id="JAAATY010000008">
    <property type="protein sequence ID" value="NRN65945.1"/>
    <property type="molecule type" value="Genomic_DNA"/>
</dbReference>
<organism evidence="1 2">
    <name type="scientific">Kibdelosporangium persicum</name>
    <dbReference type="NCBI Taxonomy" id="2698649"/>
    <lineage>
        <taxon>Bacteria</taxon>
        <taxon>Bacillati</taxon>
        <taxon>Actinomycetota</taxon>
        <taxon>Actinomycetes</taxon>
        <taxon>Pseudonocardiales</taxon>
        <taxon>Pseudonocardiaceae</taxon>
        <taxon>Kibdelosporangium</taxon>
    </lineage>
</organism>
<protein>
    <submittedName>
        <fullName evidence="1">Shikimate dehydrogenase</fullName>
    </submittedName>
</protein>
<keyword evidence="2" id="KW-1185">Reference proteome</keyword>
<comment type="caution">
    <text evidence="1">The sequence shown here is derived from an EMBL/GenBank/DDBJ whole genome shotgun (WGS) entry which is preliminary data.</text>
</comment>